<dbReference type="AlphaFoldDB" id="A0A1Y6CLB7"/>
<dbReference type="Gene3D" id="2.40.160.20">
    <property type="match status" value="1"/>
</dbReference>
<keyword evidence="3" id="KW-1185">Reference proteome</keyword>
<dbReference type="EMBL" id="FWZT01000028">
    <property type="protein sequence ID" value="SMF74029.1"/>
    <property type="molecule type" value="Genomic_DNA"/>
</dbReference>
<protein>
    <recommendedName>
        <fullName evidence="4">Outer membrane protein beta-barrel domain-containing protein</fullName>
    </recommendedName>
</protein>
<feature type="chain" id="PRO_5012486817" description="Outer membrane protein beta-barrel domain-containing protein" evidence="1">
    <location>
        <begin position="23"/>
        <end position="197"/>
    </location>
</feature>
<dbReference type="STRING" id="1513793.SAMN06296036_12824"/>
<keyword evidence="1" id="KW-0732">Signal</keyword>
<gene>
    <name evidence="2" type="ORF">SAMN06296036_12824</name>
</gene>
<dbReference type="RefSeq" id="WP_132324575.1">
    <property type="nucleotide sequence ID" value="NZ_FWZT01000028.1"/>
</dbReference>
<feature type="signal peptide" evidence="1">
    <location>
        <begin position="1"/>
        <end position="22"/>
    </location>
</feature>
<proteinExistence type="predicted"/>
<sequence>MKLVLAMMTLLSSFLFSTHALAEDISLIQGLYRSQDIDDGVSSSEITLGARYGLLTEDRKQWFVQASLTQTSYSGDNAPEGTQSISLGGGRKYFFSRLHKRLIPYLSWVALINSTEPDAVTEVFGIFYSGQFGLRLALSKAFHIELESQFFQSELTSTTEVTNADGSKTKTSRTELFIDSVGSFDSTLVSLVYRFDE</sequence>
<reference evidence="3" key="1">
    <citation type="submission" date="2017-04" db="EMBL/GenBank/DDBJ databases">
        <authorList>
            <person name="Varghese N."/>
            <person name="Submissions S."/>
        </authorList>
    </citation>
    <scope>NUCLEOTIDE SEQUENCE [LARGE SCALE GENOMIC DNA]</scope>
    <source>
        <strain evidence="3">RKEM611</strain>
    </source>
</reference>
<organism evidence="2 3">
    <name type="scientific">Pseudobacteriovorax antillogorgiicola</name>
    <dbReference type="NCBI Taxonomy" id="1513793"/>
    <lineage>
        <taxon>Bacteria</taxon>
        <taxon>Pseudomonadati</taxon>
        <taxon>Bdellovibrionota</taxon>
        <taxon>Oligoflexia</taxon>
        <taxon>Oligoflexales</taxon>
        <taxon>Pseudobacteriovoracaceae</taxon>
        <taxon>Pseudobacteriovorax</taxon>
    </lineage>
</organism>
<evidence type="ECO:0008006" key="4">
    <source>
        <dbReference type="Google" id="ProtNLM"/>
    </source>
</evidence>
<evidence type="ECO:0000256" key="1">
    <source>
        <dbReference type="SAM" id="SignalP"/>
    </source>
</evidence>
<name>A0A1Y6CLB7_9BACT</name>
<evidence type="ECO:0000313" key="2">
    <source>
        <dbReference type="EMBL" id="SMF74029.1"/>
    </source>
</evidence>
<dbReference type="OrthoDB" id="10002265at2"/>
<dbReference type="Proteomes" id="UP000192907">
    <property type="component" value="Unassembled WGS sequence"/>
</dbReference>
<accession>A0A1Y6CLB7</accession>
<evidence type="ECO:0000313" key="3">
    <source>
        <dbReference type="Proteomes" id="UP000192907"/>
    </source>
</evidence>